<dbReference type="NCBIfam" id="TIGR01730">
    <property type="entry name" value="RND_mfp"/>
    <property type="match status" value="1"/>
</dbReference>
<keyword evidence="7" id="KW-1185">Reference proteome</keyword>
<dbReference type="Gene3D" id="2.40.50.100">
    <property type="match status" value="1"/>
</dbReference>
<dbReference type="GO" id="GO:0015562">
    <property type="term" value="F:efflux transmembrane transporter activity"/>
    <property type="evidence" value="ECO:0007669"/>
    <property type="project" value="TreeGrafter"/>
</dbReference>
<protein>
    <submittedName>
        <fullName evidence="6">RND family efflux transporter, MFP subunit</fullName>
    </submittedName>
    <submittedName>
        <fullName evidence="5">Secretion protein HlyD</fullName>
    </submittedName>
</protein>
<name>Q2YAJ5_NITMU</name>
<dbReference type="STRING" id="323848.Nmul_A0923"/>
<dbReference type="HOGENOM" id="CLU_067274_0_0_4"/>
<dbReference type="eggNOG" id="COG0845">
    <property type="taxonomic scope" value="Bacteria"/>
</dbReference>
<reference evidence="7" key="2">
    <citation type="submission" date="2005-08" db="EMBL/GenBank/DDBJ databases">
        <title>Complete sequence of chromosome 1 of Nitrosospira multiformis ATCC 25196.</title>
        <authorList>
            <person name="Copeland A."/>
            <person name="Lucas S."/>
            <person name="Lapidus A."/>
            <person name="Barry K."/>
            <person name="Detter J.C."/>
            <person name="Glavina T."/>
            <person name="Hammon N."/>
            <person name="Israni S."/>
            <person name="Pitluck S."/>
            <person name="Chain P."/>
            <person name="Malfatti S."/>
            <person name="Shin M."/>
            <person name="Vergez L."/>
            <person name="Schmutz J."/>
            <person name="Larimer F."/>
            <person name="Land M."/>
            <person name="Hauser L."/>
            <person name="Kyrpides N."/>
            <person name="Lykidis A."/>
            <person name="Richardson P."/>
        </authorList>
    </citation>
    <scope>NUCLEOTIDE SEQUENCE [LARGE SCALE GENOMIC DNA]</scope>
    <source>
        <strain evidence="7">ATCC 25196 / NCIMB 11849 / C 71</strain>
    </source>
</reference>
<dbReference type="Gene3D" id="2.40.30.170">
    <property type="match status" value="1"/>
</dbReference>
<dbReference type="SUPFAM" id="SSF111369">
    <property type="entry name" value="HlyD-like secretion proteins"/>
    <property type="match status" value="1"/>
</dbReference>
<evidence type="ECO:0000313" key="7">
    <source>
        <dbReference type="Proteomes" id="UP000002718"/>
    </source>
</evidence>
<comment type="similarity">
    <text evidence="1">Belongs to the membrane fusion protein (MFP) (TC 8.A.1) family.</text>
</comment>
<evidence type="ECO:0000256" key="1">
    <source>
        <dbReference type="ARBA" id="ARBA00009477"/>
    </source>
</evidence>
<dbReference type="InterPro" id="IPR058647">
    <property type="entry name" value="BSH_CzcB-like"/>
</dbReference>
<dbReference type="GO" id="GO:1990281">
    <property type="term" value="C:efflux pump complex"/>
    <property type="evidence" value="ECO:0007669"/>
    <property type="project" value="TreeGrafter"/>
</dbReference>
<feature type="domain" description="CzcB-like barrel-sandwich hybrid" evidence="4">
    <location>
        <begin position="39"/>
        <end position="186"/>
    </location>
</feature>
<dbReference type="Proteomes" id="UP000236751">
    <property type="component" value="Unassembled WGS sequence"/>
</dbReference>
<feature type="region of interest" description="Disordered" evidence="3">
    <location>
        <begin position="286"/>
        <end position="311"/>
    </location>
</feature>
<organism evidence="5 7">
    <name type="scientific">Nitrosospira multiformis (strain ATCC 25196 / NCIMB 11849 / C 71)</name>
    <dbReference type="NCBI Taxonomy" id="323848"/>
    <lineage>
        <taxon>Bacteria</taxon>
        <taxon>Pseudomonadati</taxon>
        <taxon>Pseudomonadota</taxon>
        <taxon>Betaproteobacteria</taxon>
        <taxon>Nitrosomonadales</taxon>
        <taxon>Nitrosomonadaceae</taxon>
        <taxon>Nitrosospira</taxon>
    </lineage>
</organism>
<feature type="compositionally biased region" description="Polar residues" evidence="3">
    <location>
        <begin position="294"/>
        <end position="304"/>
    </location>
</feature>
<dbReference type="PANTHER" id="PTHR30469">
    <property type="entry name" value="MULTIDRUG RESISTANCE PROTEIN MDTA"/>
    <property type="match status" value="1"/>
</dbReference>
<evidence type="ECO:0000313" key="6">
    <source>
        <dbReference type="EMBL" id="SEF48073.1"/>
    </source>
</evidence>
<evidence type="ECO:0000256" key="2">
    <source>
        <dbReference type="SAM" id="Coils"/>
    </source>
</evidence>
<dbReference type="Pfam" id="PF25973">
    <property type="entry name" value="BSH_CzcB"/>
    <property type="match status" value="1"/>
</dbReference>
<reference evidence="5" key="1">
    <citation type="submission" date="2005-08" db="EMBL/GenBank/DDBJ databases">
        <title>Complete sequence of Chromosome 1 of Nitrosospira multiformis ATCC 25196.</title>
        <authorList>
            <consortium name="US DOE Joint Genome Institute"/>
            <person name="Copeland A."/>
            <person name="Lucas S."/>
            <person name="Lapidus A."/>
            <person name="Barry K."/>
            <person name="Detter J.C."/>
            <person name="Glavina T."/>
            <person name="Hammon N."/>
            <person name="Israni S."/>
            <person name="Pitluck S."/>
            <person name="Chain P."/>
            <person name="Malfatti S."/>
            <person name="Shin M."/>
            <person name="Vergez L."/>
            <person name="Schmutz J."/>
            <person name="Larimer F."/>
            <person name="Land M."/>
            <person name="Hauser L."/>
            <person name="Kyrpides N."/>
            <person name="Lykidis A."/>
            <person name="Richardson P."/>
        </authorList>
    </citation>
    <scope>NUCLEOTIDE SEQUENCE</scope>
    <source>
        <strain evidence="5">ATCC 25196</strain>
    </source>
</reference>
<sequence>MTINVRRFWAQVTFACVSSWGAAFGWAGEFDCLIEARQIVEIRPSTTGIIEKIWVDRGDAVNTGQILVTLDSGLEKATTELAKYRSTMEGAIQASQSRSEYATLKHHRREQLLAQKFVSTQDRDEAETEKRLAEAELKEALDNKRVAQLEYRRASEQLRLRTVRSPFNGIVVDRMMHPGELTDARSDNRKIILKIADITVLHVETLLPLEAYGKVKPGQLLEVFPEAPVGGSYKARVKIVDKVMDTASGTFGVRMEIANDDSKLPAGIKCRVSVPGVNTRVMHQTVHRRASGESIRSSNYSLTSRNEKSGD</sequence>
<dbReference type="PANTHER" id="PTHR30469:SF15">
    <property type="entry name" value="HLYD FAMILY OF SECRETION PROTEINS"/>
    <property type="match status" value="1"/>
</dbReference>
<evidence type="ECO:0000259" key="4">
    <source>
        <dbReference type="Pfam" id="PF25973"/>
    </source>
</evidence>
<dbReference type="AlphaFoldDB" id="Q2YAJ5"/>
<dbReference type="RefSeq" id="WP_011380271.1">
    <property type="nucleotide sequence ID" value="NC_007614.1"/>
</dbReference>
<feature type="coiled-coil region" evidence="2">
    <location>
        <begin position="123"/>
        <end position="157"/>
    </location>
</feature>
<dbReference type="EMBL" id="CP000103">
    <property type="protein sequence ID" value="ABB74226.1"/>
    <property type="molecule type" value="Genomic_DNA"/>
</dbReference>
<evidence type="ECO:0000313" key="8">
    <source>
        <dbReference type="Proteomes" id="UP000236751"/>
    </source>
</evidence>
<dbReference type="EMBL" id="FNVK01000002">
    <property type="protein sequence ID" value="SEF48073.1"/>
    <property type="molecule type" value="Genomic_DNA"/>
</dbReference>
<keyword evidence="2" id="KW-0175">Coiled coil</keyword>
<evidence type="ECO:0000256" key="3">
    <source>
        <dbReference type="SAM" id="MobiDB-lite"/>
    </source>
</evidence>
<dbReference type="KEGG" id="nmu:Nmul_A0923"/>
<proteinExistence type="inferred from homology"/>
<dbReference type="InterPro" id="IPR006143">
    <property type="entry name" value="RND_pump_MFP"/>
</dbReference>
<gene>
    <name evidence="5" type="ordered locus">Nmul_A0923</name>
    <name evidence="6" type="ORF">SAMN05216403_10294</name>
</gene>
<accession>Q2YAJ5</accession>
<dbReference type="Gene3D" id="1.10.287.470">
    <property type="entry name" value="Helix hairpin bin"/>
    <property type="match status" value="1"/>
</dbReference>
<evidence type="ECO:0000313" key="5">
    <source>
        <dbReference type="EMBL" id="ABB74226.1"/>
    </source>
</evidence>
<reference evidence="6 8" key="4">
    <citation type="submission" date="2016-10" db="EMBL/GenBank/DDBJ databases">
        <authorList>
            <person name="de Groot N.N."/>
        </authorList>
    </citation>
    <scope>NUCLEOTIDE SEQUENCE [LARGE SCALE GENOMIC DNA]</scope>
    <source>
        <strain evidence="6 8">Nl13</strain>
    </source>
</reference>
<reference evidence="5 7" key="3">
    <citation type="journal article" date="2008" name="Appl. Environ. Microbiol.">
        <title>Complete genome sequence of Nitrosospira multiformis, an ammonia-oxidizing bacterium from the soil environment.</title>
        <authorList>
            <person name="Norton J.M."/>
            <person name="Klotz M.G."/>
            <person name="Stein L.Y."/>
            <person name="Arp D.J."/>
            <person name="Bottomley P.J."/>
            <person name="Chain P.S."/>
            <person name="Hauser L.J."/>
            <person name="Land M.L."/>
            <person name="Larimer F.W."/>
            <person name="Shin M.W."/>
            <person name="Starkenburg S.R."/>
        </authorList>
    </citation>
    <scope>NUCLEOTIDE SEQUENCE [LARGE SCALE GENOMIC DNA]</scope>
    <source>
        <strain evidence="5">ATCC 25196</strain>
        <strain evidence="7">ATCC 25196 / NCIMB 11849 / C 71</strain>
    </source>
</reference>
<dbReference type="Proteomes" id="UP000002718">
    <property type="component" value="Chromosome"/>
</dbReference>